<dbReference type="Pfam" id="PF00067">
    <property type="entry name" value="p450"/>
    <property type="match status" value="1"/>
</dbReference>
<dbReference type="InterPro" id="IPR001128">
    <property type="entry name" value="Cyt_P450"/>
</dbReference>
<dbReference type="RefSeq" id="WP_108885377.1">
    <property type="nucleotide sequence ID" value="NZ_OMOJ01000002.1"/>
</dbReference>
<dbReference type="GO" id="GO:0016705">
    <property type="term" value="F:oxidoreductase activity, acting on paired donors, with incorporation or reduction of molecular oxygen"/>
    <property type="evidence" value="ECO:0007669"/>
    <property type="project" value="InterPro"/>
</dbReference>
<dbReference type="FunFam" id="1.10.630.10:FF:000018">
    <property type="entry name" value="Cytochrome P450 monooxygenase"/>
    <property type="match status" value="1"/>
</dbReference>
<evidence type="ECO:0000256" key="2">
    <source>
        <dbReference type="ARBA" id="ARBA00022617"/>
    </source>
</evidence>
<evidence type="ECO:0000256" key="8">
    <source>
        <dbReference type="RuleBase" id="RU000461"/>
    </source>
</evidence>
<dbReference type="AlphaFoldDB" id="A0A2R8AUD0"/>
<sequence length="413" mass="46679">MNALDAIRAADAYDPFDLNKPHPTWAAFREGSPLFYHEPSGYWVASRYEDIKAIFDDWKCFSSENAQKPMRPMCEAGRQVLKDGGFTAYSGLTARVPPDHTRIRKIAQGCFGPRRFKSIEPQIEQIVARHLDVLQEAGKTGPVDFWKEVAYPVPAHVLFTLMGIPEEDVPKIKRYGEARVAMTWSDLTDEEQIPVAHAMVEYWNYIHDLLDKRRKEPGDDFPSDLLRLQSEGAEITDDEIAGVLYSTLFAGHETTSTLMGNSIITLMSNQDAWDAIKADPAKIPNAVEEILRYSPSVVGWRRKARYATKVGDVELPEGAEVLMLTGSANRDEGQFTNGEALDIERKNARTHLSFGYGIHYCLGFQLAKMEGQIVLRQLAERFPSLRLADGFEATFLRNITFRVPTSVMVDWDR</sequence>
<evidence type="ECO:0000256" key="1">
    <source>
        <dbReference type="ARBA" id="ARBA00010617"/>
    </source>
</evidence>
<dbReference type="EC" id="1.14.-.-" evidence="9"/>
<accession>A0A2R8AUD0</accession>
<keyword evidence="3 8" id="KW-0479">Metal-binding</keyword>
<gene>
    <name evidence="9" type="primary">thcB</name>
    <name evidence="9" type="ORF">PRI8871_01303</name>
</gene>
<dbReference type="Proteomes" id="UP000244904">
    <property type="component" value="Unassembled WGS sequence"/>
</dbReference>
<evidence type="ECO:0000256" key="5">
    <source>
        <dbReference type="ARBA" id="ARBA00023004"/>
    </source>
</evidence>
<evidence type="ECO:0000313" key="9">
    <source>
        <dbReference type="EMBL" id="SPF79507.1"/>
    </source>
</evidence>
<dbReference type="OrthoDB" id="9792185at2"/>
<evidence type="ECO:0000256" key="3">
    <source>
        <dbReference type="ARBA" id="ARBA00022723"/>
    </source>
</evidence>
<dbReference type="InterPro" id="IPR017972">
    <property type="entry name" value="Cyt_P450_CS"/>
</dbReference>
<keyword evidence="2 8" id="KW-0349">Heme</keyword>
<keyword evidence="4 8" id="KW-0560">Oxidoreductase</keyword>
<reference evidence="10" key="1">
    <citation type="submission" date="2018-03" db="EMBL/GenBank/DDBJ databases">
        <authorList>
            <person name="Rodrigo-Torres L."/>
            <person name="Arahal R. D."/>
            <person name="Lucena T."/>
        </authorList>
    </citation>
    <scope>NUCLEOTIDE SEQUENCE [LARGE SCALE GENOMIC DNA]</scope>
    <source>
        <strain evidence="10">CECT 8871</strain>
    </source>
</reference>
<evidence type="ECO:0000256" key="6">
    <source>
        <dbReference type="ARBA" id="ARBA00023033"/>
    </source>
</evidence>
<evidence type="ECO:0000256" key="4">
    <source>
        <dbReference type="ARBA" id="ARBA00023002"/>
    </source>
</evidence>
<keyword evidence="6 8" id="KW-0503">Monooxygenase</keyword>
<dbReference type="PROSITE" id="PS00086">
    <property type="entry name" value="CYTOCHROME_P450"/>
    <property type="match status" value="1"/>
</dbReference>
<keyword evidence="10" id="KW-1185">Reference proteome</keyword>
<comment type="similarity">
    <text evidence="1 8">Belongs to the cytochrome P450 family.</text>
</comment>
<comment type="function">
    <text evidence="7">Cytochromes P450 are a group of heme-thiolate monooxygenases. They oxidize a variety of structurally unrelated compounds, including steroids, fatty acids, and xenobiotics.</text>
</comment>
<dbReference type="SUPFAM" id="SSF48264">
    <property type="entry name" value="Cytochrome P450"/>
    <property type="match status" value="1"/>
</dbReference>
<dbReference type="PANTHER" id="PTHR46696:SF6">
    <property type="entry name" value="P450, PUTATIVE (EUROFUNG)-RELATED"/>
    <property type="match status" value="1"/>
</dbReference>
<dbReference type="GO" id="GO:0020037">
    <property type="term" value="F:heme binding"/>
    <property type="evidence" value="ECO:0007669"/>
    <property type="project" value="InterPro"/>
</dbReference>
<name>A0A2R8AUD0_9RHOB</name>
<evidence type="ECO:0000313" key="10">
    <source>
        <dbReference type="Proteomes" id="UP000244904"/>
    </source>
</evidence>
<dbReference type="PRINTS" id="PR00385">
    <property type="entry name" value="P450"/>
</dbReference>
<evidence type="ECO:0000256" key="7">
    <source>
        <dbReference type="ARBA" id="ARBA00043906"/>
    </source>
</evidence>
<proteinExistence type="inferred from homology"/>
<organism evidence="9 10">
    <name type="scientific">Pseudoprimorskyibacter insulae</name>
    <dbReference type="NCBI Taxonomy" id="1695997"/>
    <lineage>
        <taxon>Bacteria</taxon>
        <taxon>Pseudomonadati</taxon>
        <taxon>Pseudomonadota</taxon>
        <taxon>Alphaproteobacteria</taxon>
        <taxon>Rhodobacterales</taxon>
        <taxon>Paracoccaceae</taxon>
        <taxon>Pseudoprimorskyibacter</taxon>
    </lineage>
</organism>
<protein>
    <submittedName>
        <fullName evidence="9">Cytochrome P450 116</fullName>
        <ecNumber evidence="9">1.14.-.-</ecNumber>
    </submittedName>
</protein>
<dbReference type="EMBL" id="OMOJ01000002">
    <property type="protein sequence ID" value="SPF79507.1"/>
    <property type="molecule type" value="Genomic_DNA"/>
</dbReference>
<dbReference type="GO" id="GO:0004497">
    <property type="term" value="F:monooxygenase activity"/>
    <property type="evidence" value="ECO:0007669"/>
    <property type="project" value="UniProtKB-KW"/>
</dbReference>
<dbReference type="PRINTS" id="PR00359">
    <property type="entry name" value="BP450"/>
</dbReference>
<dbReference type="GO" id="GO:0005506">
    <property type="term" value="F:iron ion binding"/>
    <property type="evidence" value="ECO:0007669"/>
    <property type="project" value="InterPro"/>
</dbReference>
<dbReference type="PANTHER" id="PTHR46696">
    <property type="entry name" value="P450, PUTATIVE (EUROFUNG)-RELATED"/>
    <property type="match status" value="1"/>
</dbReference>
<dbReference type="InterPro" id="IPR036396">
    <property type="entry name" value="Cyt_P450_sf"/>
</dbReference>
<dbReference type="Gene3D" id="1.10.630.10">
    <property type="entry name" value="Cytochrome P450"/>
    <property type="match status" value="1"/>
</dbReference>
<dbReference type="CDD" id="cd11078">
    <property type="entry name" value="CYP130-like"/>
    <property type="match status" value="1"/>
</dbReference>
<keyword evidence="5 8" id="KW-0408">Iron</keyword>
<dbReference type="InterPro" id="IPR002397">
    <property type="entry name" value="Cyt_P450_B"/>
</dbReference>